<comment type="caution">
    <text evidence="2">The sequence shown here is derived from an EMBL/GenBank/DDBJ whole genome shotgun (WGS) entry which is preliminary data.</text>
</comment>
<dbReference type="InterPro" id="IPR011437">
    <property type="entry name" value="DUF1540"/>
</dbReference>
<sequence length="100" mass="10418">MTTAEMPHITECTVSECSYNTDENCHAFAISVGGTNGTADCSTFIPLSTRGGLEVAAPQVGACQRVDCKHNVNLECSAVAVRIGSGDNADTANCLTYEKA</sequence>
<name>A0A916SYM9_9ACTN</name>
<feature type="domain" description="DUF1540" evidence="1">
    <location>
        <begin position="63"/>
        <end position="96"/>
    </location>
</feature>
<dbReference type="EMBL" id="BMGC01000003">
    <property type="protein sequence ID" value="GGB20424.1"/>
    <property type="molecule type" value="Genomic_DNA"/>
</dbReference>
<dbReference type="Pfam" id="PF07561">
    <property type="entry name" value="DUF1540"/>
    <property type="match status" value="2"/>
</dbReference>
<keyword evidence="3" id="KW-1185">Reference proteome</keyword>
<dbReference type="Proteomes" id="UP000621454">
    <property type="component" value="Unassembled WGS sequence"/>
</dbReference>
<evidence type="ECO:0000313" key="2">
    <source>
        <dbReference type="EMBL" id="GGB20424.1"/>
    </source>
</evidence>
<evidence type="ECO:0000259" key="1">
    <source>
        <dbReference type="Pfam" id="PF07561"/>
    </source>
</evidence>
<reference evidence="2" key="2">
    <citation type="submission" date="2020-09" db="EMBL/GenBank/DDBJ databases">
        <authorList>
            <person name="Sun Q."/>
            <person name="Zhou Y."/>
        </authorList>
    </citation>
    <scope>NUCLEOTIDE SEQUENCE</scope>
    <source>
        <strain evidence="2">CGMCC 1.12827</strain>
    </source>
</reference>
<accession>A0A916SYM9</accession>
<proteinExistence type="predicted"/>
<evidence type="ECO:0000313" key="3">
    <source>
        <dbReference type="Proteomes" id="UP000621454"/>
    </source>
</evidence>
<feature type="domain" description="DUF1540" evidence="1">
    <location>
        <begin position="11"/>
        <end position="44"/>
    </location>
</feature>
<dbReference type="RefSeq" id="WP_188585075.1">
    <property type="nucleotide sequence ID" value="NZ_BMGC01000003.1"/>
</dbReference>
<dbReference type="AlphaFoldDB" id="A0A916SYM9"/>
<reference evidence="2" key="1">
    <citation type="journal article" date="2014" name="Int. J. Syst. Evol. Microbiol.">
        <title>Complete genome sequence of Corynebacterium casei LMG S-19264T (=DSM 44701T), isolated from a smear-ripened cheese.</title>
        <authorList>
            <consortium name="US DOE Joint Genome Institute (JGI-PGF)"/>
            <person name="Walter F."/>
            <person name="Albersmeier A."/>
            <person name="Kalinowski J."/>
            <person name="Ruckert C."/>
        </authorList>
    </citation>
    <scope>NUCLEOTIDE SEQUENCE</scope>
    <source>
        <strain evidence="2">CGMCC 1.12827</strain>
    </source>
</reference>
<gene>
    <name evidence="2" type="ORF">GCM10011489_05650</name>
</gene>
<organism evidence="2 3">
    <name type="scientific">Gordonia jinhuaensis</name>
    <dbReference type="NCBI Taxonomy" id="1517702"/>
    <lineage>
        <taxon>Bacteria</taxon>
        <taxon>Bacillati</taxon>
        <taxon>Actinomycetota</taxon>
        <taxon>Actinomycetes</taxon>
        <taxon>Mycobacteriales</taxon>
        <taxon>Gordoniaceae</taxon>
        <taxon>Gordonia</taxon>
    </lineage>
</organism>
<protein>
    <recommendedName>
        <fullName evidence="1">DUF1540 domain-containing protein</fullName>
    </recommendedName>
</protein>